<accession>A0AAW1VY44</accession>
<protein>
    <submittedName>
        <fullName evidence="6">Uncharacterized protein</fullName>
    </submittedName>
</protein>
<keyword evidence="4" id="KW-1133">Transmembrane helix</keyword>
<sequence length="198" mass="22309">MIKVFVVPSSSYRIVSQRENQEARVRHKLKDLFISSPPPALEDRASIRRGVGVLSDMTVQAMTSQLPAVSEVAIAVTDSYLPVEDLQYFIDYIHTSTNLNWWAAIVVTTLLIRSLTVPLLVNQLKETAKLTLMRPQLEEFRKEMEDKDAVKGNLLANAPQCEIWTEYHEIGVGSVKAVSDYKIYMAGSILDLLHCIEC</sequence>
<evidence type="ECO:0000256" key="2">
    <source>
        <dbReference type="ARBA" id="ARBA00010583"/>
    </source>
</evidence>
<dbReference type="GO" id="GO:0032979">
    <property type="term" value="P:protein insertion into mitochondrial inner membrane from matrix"/>
    <property type="evidence" value="ECO:0007669"/>
    <property type="project" value="TreeGrafter"/>
</dbReference>
<evidence type="ECO:0000256" key="5">
    <source>
        <dbReference type="ARBA" id="ARBA00023136"/>
    </source>
</evidence>
<gene>
    <name evidence="6" type="ORF">M0R45_035688</name>
</gene>
<dbReference type="PANTHER" id="PTHR12428:SF34">
    <property type="entry name" value="MITOCHONDRIAL INNER MEMBRANE PROTEIN OXA1-LIKE"/>
    <property type="match status" value="1"/>
</dbReference>
<proteinExistence type="inferred from homology"/>
<evidence type="ECO:0000256" key="1">
    <source>
        <dbReference type="ARBA" id="ARBA00004141"/>
    </source>
</evidence>
<keyword evidence="5" id="KW-0472">Membrane</keyword>
<organism evidence="6 7">
    <name type="scientific">Rubus argutus</name>
    <name type="common">Southern blackberry</name>
    <dbReference type="NCBI Taxonomy" id="59490"/>
    <lineage>
        <taxon>Eukaryota</taxon>
        <taxon>Viridiplantae</taxon>
        <taxon>Streptophyta</taxon>
        <taxon>Embryophyta</taxon>
        <taxon>Tracheophyta</taxon>
        <taxon>Spermatophyta</taxon>
        <taxon>Magnoliopsida</taxon>
        <taxon>eudicotyledons</taxon>
        <taxon>Gunneridae</taxon>
        <taxon>Pentapetalae</taxon>
        <taxon>rosids</taxon>
        <taxon>fabids</taxon>
        <taxon>Rosales</taxon>
        <taxon>Rosaceae</taxon>
        <taxon>Rosoideae</taxon>
        <taxon>Rosoideae incertae sedis</taxon>
        <taxon>Rubus</taxon>
    </lineage>
</organism>
<comment type="subcellular location">
    <subcellularLocation>
        <location evidence="1">Membrane</location>
        <topology evidence="1">Multi-pass membrane protein</topology>
    </subcellularLocation>
</comment>
<dbReference type="EMBL" id="JBEDUW010000007">
    <property type="protein sequence ID" value="KAK9911798.1"/>
    <property type="molecule type" value="Genomic_DNA"/>
</dbReference>
<evidence type="ECO:0000313" key="6">
    <source>
        <dbReference type="EMBL" id="KAK9911798.1"/>
    </source>
</evidence>
<reference evidence="6 7" key="1">
    <citation type="journal article" date="2023" name="G3 (Bethesda)">
        <title>A chromosome-length genome assembly and annotation of blackberry (Rubus argutus, cv. 'Hillquist').</title>
        <authorList>
            <person name="Bruna T."/>
            <person name="Aryal R."/>
            <person name="Dudchenko O."/>
            <person name="Sargent D.J."/>
            <person name="Mead D."/>
            <person name="Buti M."/>
            <person name="Cavallini A."/>
            <person name="Hytonen T."/>
            <person name="Andres J."/>
            <person name="Pham M."/>
            <person name="Weisz D."/>
            <person name="Mascagni F."/>
            <person name="Usai G."/>
            <person name="Natali L."/>
            <person name="Bassil N."/>
            <person name="Fernandez G.E."/>
            <person name="Lomsadze A."/>
            <person name="Armour M."/>
            <person name="Olukolu B."/>
            <person name="Poorten T."/>
            <person name="Britton C."/>
            <person name="Davik J."/>
            <person name="Ashrafi H."/>
            <person name="Aiden E.L."/>
            <person name="Borodovsky M."/>
            <person name="Worthington M."/>
        </authorList>
    </citation>
    <scope>NUCLEOTIDE SEQUENCE [LARGE SCALE GENOMIC DNA]</scope>
    <source>
        <strain evidence="6">PI 553951</strain>
    </source>
</reference>
<evidence type="ECO:0000313" key="7">
    <source>
        <dbReference type="Proteomes" id="UP001457282"/>
    </source>
</evidence>
<dbReference type="InterPro" id="IPR001708">
    <property type="entry name" value="YidC/ALB3/OXA1/COX18"/>
</dbReference>
<comment type="caution">
    <text evidence="6">The sequence shown here is derived from an EMBL/GenBank/DDBJ whole genome shotgun (WGS) entry which is preliminary data.</text>
</comment>
<name>A0AAW1VY44_RUBAR</name>
<dbReference type="Proteomes" id="UP001457282">
    <property type="component" value="Unassembled WGS sequence"/>
</dbReference>
<keyword evidence="7" id="KW-1185">Reference proteome</keyword>
<dbReference type="AlphaFoldDB" id="A0AAW1VY44"/>
<evidence type="ECO:0000256" key="4">
    <source>
        <dbReference type="ARBA" id="ARBA00022989"/>
    </source>
</evidence>
<evidence type="ECO:0000256" key="3">
    <source>
        <dbReference type="ARBA" id="ARBA00022692"/>
    </source>
</evidence>
<dbReference type="GO" id="GO:0005743">
    <property type="term" value="C:mitochondrial inner membrane"/>
    <property type="evidence" value="ECO:0007669"/>
    <property type="project" value="TreeGrafter"/>
</dbReference>
<keyword evidence="3" id="KW-0812">Transmembrane</keyword>
<comment type="similarity">
    <text evidence="2">Belongs to the OXA1/ALB3/YidC (TC 2.A.9.2) family.</text>
</comment>
<dbReference type="PANTHER" id="PTHR12428">
    <property type="entry name" value="OXA1"/>
    <property type="match status" value="1"/>
</dbReference>
<dbReference type="GO" id="GO:0032977">
    <property type="term" value="F:membrane insertase activity"/>
    <property type="evidence" value="ECO:0007669"/>
    <property type="project" value="InterPro"/>
</dbReference>